<feature type="compositionally biased region" description="Polar residues" evidence="1">
    <location>
        <begin position="70"/>
        <end position="86"/>
    </location>
</feature>
<evidence type="ECO:0000313" key="2">
    <source>
        <dbReference type="EMBL" id="KAK7014315.1"/>
    </source>
</evidence>
<reference evidence="2 3" key="1">
    <citation type="journal article" date="2024" name="J Genomics">
        <title>Draft genome sequencing and assembly of Favolaschia claudopus CIRM-BRFM 2984 isolated from oak limbs.</title>
        <authorList>
            <person name="Navarro D."/>
            <person name="Drula E."/>
            <person name="Chaduli D."/>
            <person name="Cazenave R."/>
            <person name="Ahrendt S."/>
            <person name="Wang J."/>
            <person name="Lipzen A."/>
            <person name="Daum C."/>
            <person name="Barry K."/>
            <person name="Grigoriev I.V."/>
            <person name="Favel A."/>
            <person name="Rosso M.N."/>
            <person name="Martin F."/>
        </authorList>
    </citation>
    <scope>NUCLEOTIDE SEQUENCE [LARGE SCALE GENOMIC DNA]</scope>
    <source>
        <strain evidence="2 3">CIRM-BRFM 2984</strain>
    </source>
</reference>
<dbReference type="AlphaFoldDB" id="A0AAW0AN04"/>
<feature type="region of interest" description="Disordered" evidence="1">
    <location>
        <begin position="70"/>
        <end position="101"/>
    </location>
</feature>
<evidence type="ECO:0000313" key="3">
    <source>
        <dbReference type="Proteomes" id="UP001362999"/>
    </source>
</evidence>
<name>A0AAW0AN04_9AGAR</name>
<keyword evidence="3" id="KW-1185">Reference proteome</keyword>
<comment type="caution">
    <text evidence="2">The sequence shown here is derived from an EMBL/GenBank/DDBJ whole genome shotgun (WGS) entry which is preliminary data.</text>
</comment>
<protein>
    <submittedName>
        <fullName evidence="2">Uncharacterized protein</fullName>
    </submittedName>
</protein>
<proteinExistence type="predicted"/>
<sequence>MSLRLNQSKGNETVVERRDAGANAMNVDGGTARLTSDTGSPAKYHFRVGNCVSARLCPTPNAHRVGIPLSLSTQPGVSSPHRTTAADTFEDEESNLDSTPLTTNGGAVGALVECRWECVWSVHGVGGYTSGALMEVGVDWEDGIQEPWHPCREHDLNGLQSCCRRAAARTEIIAFWSTFCGARNNSLRKAIQFLLFSGSLSAPQFLLFTAVPKVIQNTIALLTESFDFAPLKIGIGPEEAPETKDFWEFSDTTPLVAGGVGLGSTASC</sequence>
<accession>A0AAW0AN04</accession>
<evidence type="ECO:0000256" key="1">
    <source>
        <dbReference type="SAM" id="MobiDB-lite"/>
    </source>
</evidence>
<organism evidence="2 3">
    <name type="scientific">Favolaschia claudopus</name>
    <dbReference type="NCBI Taxonomy" id="2862362"/>
    <lineage>
        <taxon>Eukaryota</taxon>
        <taxon>Fungi</taxon>
        <taxon>Dikarya</taxon>
        <taxon>Basidiomycota</taxon>
        <taxon>Agaricomycotina</taxon>
        <taxon>Agaricomycetes</taxon>
        <taxon>Agaricomycetidae</taxon>
        <taxon>Agaricales</taxon>
        <taxon>Marasmiineae</taxon>
        <taxon>Mycenaceae</taxon>
        <taxon>Favolaschia</taxon>
    </lineage>
</organism>
<dbReference type="EMBL" id="JAWWNJ010000057">
    <property type="protein sequence ID" value="KAK7014315.1"/>
    <property type="molecule type" value="Genomic_DNA"/>
</dbReference>
<dbReference type="Proteomes" id="UP001362999">
    <property type="component" value="Unassembled WGS sequence"/>
</dbReference>
<gene>
    <name evidence="2" type="ORF">R3P38DRAFT_2787843</name>
</gene>